<dbReference type="GO" id="GO:0005886">
    <property type="term" value="C:plasma membrane"/>
    <property type="evidence" value="ECO:0007669"/>
    <property type="project" value="UniProtKB-SubCell"/>
</dbReference>
<evidence type="ECO:0000256" key="13">
    <source>
        <dbReference type="SAM" id="MobiDB-lite"/>
    </source>
</evidence>
<dbReference type="Ensembl" id="ENSLLET00000017124.1">
    <property type="protein sequence ID" value="ENSLLEP00000016496.1"/>
    <property type="gene ID" value="ENSLLEG00000010503.1"/>
</dbReference>
<reference evidence="15" key="2">
    <citation type="submission" date="2025-09" db="UniProtKB">
        <authorList>
            <consortium name="Ensembl"/>
        </authorList>
    </citation>
    <scope>IDENTIFICATION</scope>
</reference>
<keyword evidence="7 12" id="KW-0472">Membrane</keyword>
<dbReference type="GO" id="GO:0007224">
    <property type="term" value="P:smoothened signaling pathway"/>
    <property type="evidence" value="ECO:0007669"/>
    <property type="project" value="TreeGrafter"/>
</dbReference>
<dbReference type="AlphaFoldDB" id="A0A8C5PE62"/>
<comment type="similarity">
    <text evidence="2 11">Belongs to the glypican family.</text>
</comment>
<keyword evidence="4 12" id="KW-0336">GPI-anchor</keyword>
<dbReference type="PANTHER" id="PTHR10822">
    <property type="entry name" value="GLYPICAN"/>
    <property type="match status" value="1"/>
</dbReference>
<comment type="subcellular location">
    <subcellularLocation>
        <location evidence="1 12">Cell membrane</location>
        <topology evidence="1 12">Lipid-anchor</topology>
        <topology evidence="1 12">GPI-anchor</topology>
    </subcellularLocation>
</comment>
<comment type="function">
    <text evidence="12">Cell surface proteoglycan.</text>
</comment>
<keyword evidence="6 12" id="KW-0654">Proteoglycan</keyword>
<dbReference type="PANTHER" id="PTHR10822:SF24">
    <property type="entry name" value="GLYPICAN-2"/>
    <property type="match status" value="1"/>
</dbReference>
<evidence type="ECO:0000256" key="14">
    <source>
        <dbReference type="SAM" id="SignalP"/>
    </source>
</evidence>
<organism evidence="15 16">
    <name type="scientific">Leptobrachium leishanense</name>
    <name type="common">Leishan spiny toad</name>
    <dbReference type="NCBI Taxonomy" id="445787"/>
    <lineage>
        <taxon>Eukaryota</taxon>
        <taxon>Metazoa</taxon>
        <taxon>Chordata</taxon>
        <taxon>Craniata</taxon>
        <taxon>Vertebrata</taxon>
        <taxon>Euteleostomi</taxon>
        <taxon>Amphibia</taxon>
        <taxon>Batrachia</taxon>
        <taxon>Anura</taxon>
        <taxon>Pelobatoidea</taxon>
        <taxon>Megophryidae</taxon>
        <taxon>Leptobrachium</taxon>
    </lineage>
</organism>
<feature type="region of interest" description="Disordered" evidence="13">
    <location>
        <begin position="342"/>
        <end position="361"/>
    </location>
</feature>
<evidence type="ECO:0000313" key="15">
    <source>
        <dbReference type="Ensembl" id="ENSLLEP00000016496.1"/>
    </source>
</evidence>
<feature type="compositionally biased region" description="Basic and acidic residues" evidence="13">
    <location>
        <begin position="501"/>
        <end position="525"/>
    </location>
</feature>
<dbReference type="GO" id="GO:0098552">
    <property type="term" value="C:side of membrane"/>
    <property type="evidence" value="ECO:0007669"/>
    <property type="project" value="UniProtKB-KW"/>
</dbReference>
<dbReference type="OrthoDB" id="10010764at2759"/>
<evidence type="ECO:0000256" key="2">
    <source>
        <dbReference type="ARBA" id="ARBA00010260"/>
    </source>
</evidence>
<feature type="chain" id="PRO_5034228300" description="Glypican-2" evidence="14">
    <location>
        <begin position="26"/>
        <end position="569"/>
    </location>
</feature>
<keyword evidence="5 14" id="KW-0732">Signal</keyword>
<evidence type="ECO:0000256" key="8">
    <source>
        <dbReference type="ARBA" id="ARBA00023180"/>
    </source>
</evidence>
<evidence type="ECO:0000313" key="16">
    <source>
        <dbReference type="Proteomes" id="UP000694569"/>
    </source>
</evidence>
<evidence type="ECO:0000256" key="7">
    <source>
        <dbReference type="ARBA" id="ARBA00023136"/>
    </source>
</evidence>
<evidence type="ECO:0000256" key="1">
    <source>
        <dbReference type="ARBA" id="ARBA00004609"/>
    </source>
</evidence>
<dbReference type="GO" id="GO:0016477">
    <property type="term" value="P:cell migration"/>
    <property type="evidence" value="ECO:0007669"/>
    <property type="project" value="TreeGrafter"/>
</dbReference>
<accession>A0A8C5PE62</accession>
<evidence type="ECO:0000256" key="9">
    <source>
        <dbReference type="ARBA" id="ARBA00023207"/>
    </source>
</evidence>
<sequence>MMEGPRLGFLLLLLLATDMGLLARASEVRSCTDTTKELRERGLGENPGVRAPISGEHLRVCPQEYTCCTSETEHRLSEESVRDLVRIVNESISYPMGVLTGARKRFHEFFLALLDSSEHSLSAMFVLSYGRLYSQNAALFSTLYSELRAYYMGGGASRLADALSEFWAGLLERMLRLLLPHYDLSADYMDCAGRRAEELRPFGDIPKQLRLQVTRVLGAARTLVQGLATGGDIVGRAAKASYPPDCLRAAMRMWYCPLCRGHTSLRPCHGLCLNVMKGCLAHQADMDTDWNSLIDGLQELAERLAGSFNVEHATESISVKISEAIMTLQEESIKLTAQIFQSCGTPPPSRSRRSPREDPSRRFRVYSNDEKPTSAAGTNIDRLVSEVVGKLRPLRGLWKLLPLSLCSDSRVSAGLSNQDKCWNGQTRGRYLPQVTGDGLVNQINNPEVELQMSPPDPRTRQLGLQLRVVRSKLRAAYTGKDSDTQDSYDDGSSGSGAGEPVTEKPVIRTKVTEPKQPKQRPERNRKQNTGEAGRGVRRGGGRIVKDGNDSLSPKMLVILTLLTGLVLSV</sequence>
<evidence type="ECO:0000256" key="6">
    <source>
        <dbReference type="ARBA" id="ARBA00022974"/>
    </source>
</evidence>
<evidence type="ECO:0000256" key="4">
    <source>
        <dbReference type="ARBA" id="ARBA00022622"/>
    </source>
</evidence>
<dbReference type="GO" id="GO:0045202">
    <property type="term" value="C:synapse"/>
    <property type="evidence" value="ECO:0007669"/>
    <property type="project" value="TreeGrafter"/>
</dbReference>
<evidence type="ECO:0000256" key="5">
    <source>
        <dbReference type="ARBA" id="ARBA00022729"/>
    </source>
</evidence>
<keyword evidence="10 12" id="KW-0449">Lipoprotein</keyword>
<evidence type="ECO:0000256" key="3">
    <source>
        <dbReference type="ARBA" id="ARBA00022475"/>
    </source>
</evidence>
<dbReference type="GO" id="GO:0005576">
    <property type="term" value="C:extracellular region"/>
    <property type="evidence" value="ECO:0007669"/>
    <property type="project" value="TreeGrafter"/>
</dbReference>
<reference evidence="15" key="1">
    <citation type="submission" date="2025-08" db="UniProtKB">
        <authorList>
            <consortium name="Ensembl"/>
        </authorList>
    </citation>
    <scope>IDENTIFICATION</scope>
</reference>
<proteinExistence type="inferred from homology"/>
<dbReference type="Pfam" id="PF01153">
    <property type="entry name" value="Glypican"/>
    <property type="match status" value="1"/>
</dbReference>
<dbReference type="GeneTree" id="ENSGT01050000244897"/>
<evidence type="ECO:0008006" key="17">
    <source>
        <dbReference type="Google" id="ProtNLM"/>
    </source>
</evidence>
<evidence type="ECO:0000256" key="11">
    <source>
        <dbReference type="RuleBase" id="RU003518"/>
    </source>
</evidence>
<keyword evidence="9 12" id="KW-0357">Heparan sulfate</keyword>
<keyword evidence="3" id="KW-1003">Cell membrane</keyword>
<dbReference type="InterPro" id="IPR001863">
    <property type="entry name" value="Glypican"/>
</dbReference>
<keyword evidence="8" id="KW-0325">Glycoprotein</keyword>
<dbReference type="GO" id="GO:0009986">
    <property type="term" value="C:cell surface"/>
    <property type="evidence" value="ECO:0007669"/>
    <property type="project" value="TreeGrafter"/>
</dbReference>
<name>A0A8C5PE62_9ANUR</name>
<keyword evidence="16" id="KW-1185">Reference proteome</keyword>
<dbReference type="Proteomes" id="UP000694569">
    <property type="component" value="Unplaced"/>
</dbReference>
<protein>
    <recommendedName>
        <fullName evidence="17">Glypican-2</fullName>
    </recommendedName>
</protein>
<feature type="signal peptide" evidence="14">
    <location>
        <begin position="1"/>
        <end position="25"/>
    </location>
</feature>
<feature type="region of interest" description="Disordered" evidence="13">
    <location>
        <begin position="477"/>
        <end position="549"/>
    </location>
</feature>
<dbReference type="GO" id="GO:0009966">
    <property type="term" value="P:regulation of signal transduction"/>
    <property type="evidence" value="ECO:0007669"/>
    <property type="project" value="InterPro"/>
</dbReference>
<evidence type="ECO:0000256" key="10">
    <source>
        <dbReference type="ARBA" id="ARBA00023288"/>
    </source>
</evidence>
<dbReference type="GO" id="GO:1905475">
    <property type="term" value="P:regulation of protein localization to membrane"/>
    <property type="evidence" value="ECO:0007669"/>
    <property type="project" value="TreeGrafter"/>
</dbReference>
<evidence type="ECO:0000256" key="12">
    <source>
        <dbReference type="RuleBase" id="RU003519"/>
    </source>
</evidence>